<feature type="non-terminal residue" evidence="2">
    <location>
        <position position="66"/>
    </location>
</feature>
<proteinExistence type="predicted"/>
<evidence type="ECO:0000313" key="3">
    <source>
        <dbReference type="Proteomes" id="UP000837857"/>
    </source>
</evidence>
<feature type="region of interest" description="Disordered" evidence="1">
    <location>
        <begin position="1"/>
        <end position="66"/>
    </location>
</feature>
<name>A0ABN8HR09_9NEOP</name>
<dbReference type="Proteomes" id="UP000837857">
    <property type="component" value="Chromosome 1"/>
</dbReference>
<sequence length="66" mass="7392">MRRHASPADRDALAQQPRGRPLTRPGRTDDADGLKTGVHSRQGRTYGRAGLTTRTDLRDGRTHDRE</sequence>
<reference evidence="2" key="1">
    <citation type="submission" date="2022-03" db="EMBL/GenBank/DDBJ databases">
        <authorList>
            <person name="Martin H S."/>
        </authorList>
    </citation>
    <scope>NUCLEOTIDE SEQUENCE</scope>
</reference>
<gene>
    <name evidence="2" type="ORF">IPOD504_LOCUS807</name>
</gene>
<feature type="compositionally biased region" description="Basic and acidic residues" evidence="1">
    <location>
        <begin position="55"/>
        <end position="66"/>
    </location>
</feature>
<keyword evidence="3" id="KW-1185">Reference proteome</keyword>
<dbReference type="EMBL" id="OW152813">
    <property type="protein sequence ID" value="CAH2036017.1"/>
    <property type="molecule type" value="Genomic_DNA"/>
</dbReference>
<accession>A0ABN8HR09</accession>
<organism evidence="2 3">
    <name type="scientific">Iphiclides podalirius</name>
    <name type="common">scarce swallowtail</name>
    <dbReference type="NCBI Taxonomy" id="110791"/>
    <lineage>
        <taxon>Eukaryota</taxon>
        <taxon>Metazoa</taxon>
        <taxon>Ecdysozoa</taxon>
        <taxon>Arthropoda</taxon>
        <taxon>Hexapoda</taxon>
        <taxon>Insecta</taxon>
        <taxon>Pterygota</taxon>
        <taxon>Neoptera</taxon>
        <taxon>Endopterygota</taxon>
        <taxon>Lepidoptera</taxon>
        <taxon>Glossata</taxon>
        <taxon>Ditrysia</taxon>
        <taxon>Papilionoidea</taxon>
        <taxon>Papilionidae</taxon>
        <taxon>Papilioninae</taxon>
        <taxon>Iphiclides</taxon>
    </lineage>
</organism>
<protein>
    <submittedName>
        <fullName evidence="2">Uncharacterized protein</fullName>
    </submittedName>
</protein>
<evidence type="ECO:0000256" key="1">
    <source>
        <dbReference type="SAM" id="MobiDB-lite"/>
    </source>
</evidence>
<feature type="compositionally biased region" description="Basic and acidic residues" evidence="1">
    <location>
        <begin position="1"/>
        <end position="12"/>
    </location>
</feature>
<evidence type="ECO:0000313" key="2">
    <source>
        <dbReference type="EMBL" id="CAH2036017.1"/>
    </source>
</evidence>